<dbReference type="EMBL" id="JAIWQS010000008">
    <property type="protein sequence ID" value="KAJ8900467.1"/>
    <property type="molecule type" value="Genomic_DNA"/>
</dbReference>
<organism evidence="9 10">
    <name type="scientific">Erythroxylum novogranatense</name>
    <dbReference type="NCBI Taxonomy" id="1862640"/>
    <lineage>
        <taxon>Eukaryota</taxon>
        <taxon>Viridiplantae</taxon>
        <taxon>Streptophyta</taxon>
        <taxon>Embryophyta</taxon>
        <taxon>Tracheophyta</taxon>
        <taxon>Spermatophyta</taxon>
        <taxon>Magnoliopsida</taxon>
        <taxon>eudicotyledons</taxon>
        <taxon>Gunneridae</taxon>
        <taxon>Pentapetalae</taxon>
        <taxon>rosids</taxon>
        <taxon>fabids</taxon>
        <taxon>Malpighiales</taxon>
        <taxon>Erythroxylaceae</taxon>
        <taxon>Erythroxylum</taxon>
    </lineage>
</organism>
<dbReference type="PANTHER" id="PTHR10994:SF189">
    <property type="entry name" value="RETICULON-LIKE PROTEIN"/>
    <property type="match status" value="1"/>
</dbReference>
<dbReference type="AlphaFoldDB" id="A0AAV8UGP7"/>
<evidence type="ECO:0000259" key="8">
    <source>
        <dbReference type="PROSITE" id="PS50845"/>
    </source>
</evidence>
<evidence type="ECO:0000256" key="2">
    <source>
        <dbReference type="ARBA" id="ARBA00022692"/>
    </source>
</evidence>
<reference evidence="9 10" key="1">
    <citation type="submission" date="2021-09" db="EMBL/GenBank/DDBJ databases">
        <title>Genomic insights and catalytic innovation underlie evolution of tropane alkaloids biosynthesis.</title>
        <authorList>
            <person name="Wang Y.-J."/>
            <person name="Tian T."/>
            <person name="Huang J.-P."/>
            <person name="Huang S.-X."/>
        </authorList>
    </citation>
    <scope>NUCLEOTIDE SEQUENCE [LARGE SCALE GENOMIC DNA]</scope>
    <source>
        <strain evidence="9">KIB-2018</strain>
        <tissue evidence="9">Leaf</tissue>
    </source>
</reference>
<evidence type="ECO:0000256" key="1">
    <source>
        <dbReference type="ARBA" id="ARBA00004477"/>
    </source>
</evidence>
<dbReference type="InterPro" id="IPR003388">
    <property type="entry name" value="Reticulon"/>
</dbReference>
<dbReference type="PANTHER" id="PTHR10994">
    <property type="entry name" value="RETICULON"/>
    <property type="match status" value="1"/>
</dbReference>
<gene>
    <name evidence="9" type="ORF">K2173_025244</name>
</gene>
<evidence type="ECO:0000313" key="10">
    <source>
        <dbReference type="Proteomes" id="UP001159364"/>
    </source>
</evidence>
<feature type="transmembrane region" description="Helical" evidence="6">
    <location>
        <begin position="81"/>
        <end position="99"/>
    </location>
</feature>
<dbReference type="PROSITE" id="PS50845">
    <property type="entry name" value="RETICULON"/>
    <property type="match status" value="1"/>
</dbReference>
<keyword evidence="2 6" id="KW-0812">Transmembrane</keyword>
<feature type="region of interest" description="Disordered" evidence="7">
    <location>
        <begin position="1"/>
        <end position="45"/>
    </location>
</feature>
<comment type="caution">
    <text evidence="9">The sequence shown here is derived from an EMBL/GenBank/DDBJ whole genome shotgun (WGS) entry which is preliminary data.</text>
</comment>
<evidence type="ECO:0000256" key="4">
    <source>
        <dbReference type="ARBA" id="ARBA00022989"/>
    </source>
</evidence>
<dbReference type="Pfam" id="PF02453">
    <property type="entry name" value="Reticulon"/>
    <property type="match status" value="1"/>
</dbReference>
<evidence type="ECO:0000256" key="7">
    <source>
        <dbReference type="SAM" id="MobiDB-lite"/>
    </source>
</evidence>
<dbReference type="GO" id="GO:0009617">
    <property type="term" value="P:response to bacterium"/>
    <property type="evidence" value="ECO:0007669"/>
    <property type="project" value="InterPro"/>
</dbReference>
<dbReference type="Proteomes" id="UP001159364">
    <property type="component" value="Linkage Group LG08"/>
</dbReference>
<sequence length="255" mass="28747">MAEESENPIESMVEKISEKIHDHSSSSSDSDSDSEKREKKPESPSSVKEKIYRLFGREKPVHKVLGGGKAADVFLWRNKKVTAGVLGFVTAIWVLFELIEYHLLTLVGHILILSLAVLFLWANAHTFINKTPPRIPEVYIPEEPFLQVAAALRIEINRGCAVLRDIASGKDLKSFLVVIAAFWIMSVVGSWCNFLTLFYIAFVLLHTVPLLYEKYEHKIDPLAEKAMIEIKKQYAVFDAKVLSKIPVAALKAKRV</sequence>
<feature type="compositionally biased region" description="Basic and acidic residues" evidence="7">
    <location>
        <begin position="33"/>
        <end position="45"/>
    </location>
</feature>
<name>A0AAV8UGP7_9ROSI</name>
<feature type="transmembrane region" description="Helical" evidence="6">
    <location>
        <begin position="172"/>
        <end position="188"/>
    </location>
</feature>
<keyword evidence="10" id="KW-1185">Reference proteome</keyword>
<evidence type="ECO:0000256" key="5">
    <source>
        <dbReference type="ARBA" id="ARBA00023136"/>
    </source>
</evidence>
<feature type="domain" description="Reticulon" evidence="8">
    <location>
        <begin position="70"/>
        <end position="255"/>
    </location>
</feature>
<evidence type="ECO:0000313" key="9">
    <source>
        <dbReference type="EMBL" id="KAJ8900467.1"/>
    </source>
</evidence>
<keyword evidence="3 6" id="KW-0256">Endoplasmic reticulum</keyword>
<feature type="compositionally biased region" description="Basic and acidic residues" evidence="7">
    <location>
        <begin position="12"/>
        <end position="24"/>
    </location>
</feature>
<dbReference type="GO" id="GO:0005789">
    <property type="term" value="C:endoplasmic reticulum membrane"/>
    <property type="evidence" value="ECO:0007669"/>
    <property type="project" value="UniProtKB-SubCell"/>
</dbReference>
<accession>A0AAV8UGP7</accession>
<evidence type="ECO:0000256" key="3">
    <source>
        <dbReference type="ARBA" id="ARBA00022824"/>
    </source>
</evidence>
<keyword evidence="4 6" id="KW-1133">Transmembrane helix</keyword>
<feature type="transmembrane region" description="Helical" evidence="6">
    <location>
        <begin position="105"/>
        <end position="124"/>
    </location>
</feature>
<dbReference type="InterPro" id="IPR045064">
    <property type="entry name" value="Reticulon-like"/>
</dbReference>
<evidence type="ECO:0000256" key="6">
    <source>
        <dbReference type="RuleBase" id="RU363132"/>
    </source>
</evidence>
<proteinExistence type="predicted"/>
<keyword evidence="5 6" id="KW-0472">Membrane</keyword>
<comment type="subcellular location">
    <subcellularLocation>
        <location evidence="1 6">Endoplasmic reticulum membrane</location>
        <topology evidence="1 6">Multi-pass membrane protein</topology>
    </subcellularLocation>
</comment>
<protein>
    <recommendedName>
        <fullName evidence="6">Reticulon-like protein</fullName>
    </recommendedName>
</protein>